<protein>
    <submittedName>
        <fullName evidence="1">Uncharacterized protein</fullName>
    </submittedName>
</protein>
<organism evidence="1 2">
    <name type="scientific">Rhizobium aethiopicum</name>
    <dbReference type="NCBI Taxonomy" id="1138170"/>
    <lineage>
        <taxon>Bacteria</taxon>
        <taxon>Pseudomonadati</taxon>
        <taxon>Pseudomonadota</taxon>
        <taxon>Alphaproteobacteria</taxon>
        <taxon>Hyphomicrobiales</taxon>
        <taxon>Rhizobiaceae</taxon>
        <taxon>Rhizobium/Agrobacterium group</taxon>
        <taxon>Rhizobium</taxon>
    </lineage>
</organism>
<accession>A0A7W6MCY9</accession>
<dbReference type="AlphaFoldDB" id="A0A7W6MCY9"/>
<dbReference type="Proteomes" id="UP000524492">
    <property type="component" value="Unassembled WGS sequence"/>
</dbReference>
<sequence length="58" mass="5534">MTGTGAVAAGGTGGVNLGAVDASGGRSPDMSNGAVCAWVTAGACNRRSAAATIFLIRH</sequence>
<keyword evidence="2" id="KW-1185">Reference proteome</keyword>
<evidence type="ECO:0000313" key="1">
    <source>
        <dbReference type="EMBL" id="MBB4190271.1"/>
    </source>
</evidence>
<reference evidence="1 2" key="1">
    <citation type="submission" date="2020-08" db="EMBL/GenBank/DDBJ databases">
        <title>Genomic Encyclopedia of Type Strains, Phase IV (KMG-V): Genome sequencing to study the core and pangenomes of soil and plant-associated prokaryotes.</title>
        <authorList>
            <person name="Whitman W."/>
        </authorList>
    </citation>
    <scope>NUCLEOTIDE SEQUENCE [LARGE SCALE GENOMIC DNA]</scope>
    <source>
        <strain evidence="1 2">SEMIA 4074</strain>
    </source>
</reference>
<gene>
    <name evidence="1" type="ORF">GGD53_000387</name>
</gene>
<dbReference type="EMBL" id="JACIFV010000001">
    <property type="protein sequence ID" value="MBB4190271.1"/>
    <property type="molecule type" value="Genomic_DNA"/>
</dbReference>
<comment type="caution">
    <text evidence="1">The sequence shown here is derived from an EMBL/GenBank/DDBJ whole genome shotgun (WGS) entry which is preliminary data.</text>
</comment>
<proteinExistence type="predicted"/>
<evidence type="ECO:0000313" key="2">
    <source>
        <dbReference type="Proteomes" id="UP000524492"/>
    </source>
</evidence>
<name>A0A7W6MCY9_9HYPH</name>